<proteinExistence type="predicted"/>
<accession>A0A4Y7T4E6</accession>
<dbReference type="EMBL" id="QPFP01000029">
    <property type="protein sequence ID" value="TEB29056.1"/>
    <property type="molecule type" value="Genomic_DNA"/>
</dbReference>
<evidence type="ECO:0000313" key="3">
    <source>
        <dbReference type="Proteomes" id="UP000298030"/>
    </source>
</evidence>
<sequence length="110" mass="11753">MLAKNALQSTTSTISSTMATQKALVLPEKYGGFVVDSAVPIRKFGLDLVQSYPVILGFDIAGEVVAVGEGVGRFKVGAECSMEESMTASFILGGFEEYPDTRIDPRQSDI</sequence>
<dbReference type="InterPro" id="IPR011032">
    <property type="entry name" value="GroES-like_sf"/>
</dbReference>
<name>A0A4Y7T4E6_COPMI</name>
<comment type="caution">
    <text evidence="2">The sequence shown here is derived from an EMBL/GenBank/DDBJ whole genome shotgun (WGS) entry which is preliminary data.</text>
</comment>
<dbReference type="InterPro" id="IPR013154">
    <property type="entry name" value="ADH-like_N"/>
</dbReference>
<dbReference type="Proteomes" id="UP000298030">
    <property type="component" value="Unassembled WGS sequence"/>
</dbReference>
<reference evidence="2 3" key="1">
    <citation type="journal article" date="2019" name="Nat. Ecol. Evol.">
        <title>Megaphylogeny resolves global patterns of mushroom evolution.</title>
        <authorList>
            <person name="Varga T."/>
            <person name="Krizsan K."/>
            <person name="Foldi C."/>
            <person name="Dima B."/>
            <person name="Sanchez-Garcia M."/>
            <person name="Sanchez-Ramirez S."/>
            <person name="Szollosi G.J."/>
            <person name="Szarkandi J.G."/>
            <person name="Papp V."/>
            <person name="Albert L."/>
            <person name="Andreopoulos W."/>
            <person name="Angelini C."/>
            <person name="Antonin V."/>
            <person name="Barry K.W."/>
            <person name="Bougher N.L."/>
            <person name="Buchanan P."/>
            <person name="Buyck B."/>
            <person name="Bense V."/>
            <person name="Catcheside P."/>
            <person name="Chovatia M."/>
            <person name="Cooper J."/>
            <person name="Damon W."/>
            <person name="Desjardin D."/>
            <person name="Finy P."/>
            <person name="Geml J."/>
            <person name="Haridas S."/>
            <person name="Hughes K."/>
            <person name="Justo A."/>
            <person name="Karasinski D."/>
            <person name="Kautmanova I."/>
            <person name="Kiss B."/>
            <person name="Kocsube S."/>
            <person name="Kotiranta H."/>
            <person name="LaButti K.M."/>
            <person name="Lechner B.E."/>
            <person name="Liimatainen K."/>
            <person name="Lipzen A."/>
            <person name="Lukacs Z."/>
            <person name="Mihaltcheva S."/>
            <person name="Morgado L.N."/>
            <person name="Niskanen T."/>
            <person name="Noordeloos M.E."/>
            <person name="Ohm R.A."/>
            <person name="Ortiz-Santana B."/>
            <person name="Ovrebo C."/>
            <person name="Racz N."/>
            <person name="Riley R."/>
            <person name="Savchenko A."/>
            <person name="Shiryaev A."/>
            <person name="Soop K."/>
            <person name="Spirin V."/>
            <person name="Szebenyi C."/>
            <person name="Tomsovsky M."/>
            <person name="Tulloss R.E."/>
            <person name="Uehling J."/>
            <person name="Grigoriev I.V."/>
            <person name="Vagvolgyi C."/>
            <person name="Papp T."/>
            <person name="Martin F.M."/>
            <person name="Miettinen O."/>
            <person name="Hibbett D.S."/>
            <person name="Nagy L.G."/>
        </authorList>
    </citation>
    <scope>NUCLEOTIDE SEQUENCE [LARGE SCALE GENOMIC DNA]</scope>
    <source>
        <strain evidence="2 3">FP101781</strain>
    </source>
</reference>
<dbReference type="Gene3D" id="3.90.180.10">
    <property type="entry name" value="Medium-chain alcohol dehydrogenases, catalytic domain"/>
    <property type="match status" value="1"/>
</dbReference>
<dbReference type="Pfam" id="PF08240">
    <property type="entry name" value="ADH_N"/>
    <property type="match status" value="1"/>
</dbReference>
<evidence type="ECO:0000259" key="1">
    <source>
        <dbReference type="Pfam" id="PF08240"/>
    </source>
</evidence>
<evidence type="ECO:0000313" key="2">
    <source>
        <dbReference type="EMBL" id="TEB29056.1"/>
    </source>
</evidence>
<gene>
    <name evidence="2" type="ORF">FA13DRAFT_686582</name>
</gene>
<dbReference type="AlphaFoldDB" id="A0A4Y7T4E6"/>
<dbReference type="SUPFAM" id="SSF50129">
    <property type="entry name" value="GroES-like"/>
    <property type="match status" value="1"/>
</dbReference>
<feature type="domain" description="Alcohol dehydrogenase-like N-terminal" evidence="1">
    <location>
        <begin position="48"/>
        <end position="82"/>
    </location>
</feature>
<organism evidence="2 3">
    <name type="scientific">Coprinellus micaceus</name>
    <name type="common">Glistening ink-cap mushroom</name>
    <name type="synonym">Coprinus micaceus</name>
    <dbReference type="NCBI Taxonomy" id="71717"/>
    <lineage>
        <taxon>Eukaryota</taxon>
        <taxon>Fungi</taxon>
        <taxon>Dikarya</taxon>
        <taxon>Basidiomycota</taxon>
        <taxon>Agaricomycotina</taxon>
        <taxon>Agaricomycetes</taxon>
        <taxon>Agaricomycetidae</taxon>
        <taxon>Agaricales</taxon>
        <taxon>Agaricineae</taxon>
        <taxon>Psathyrellaceae</taxon>
        <taxon>Coprinellus</taxon>
    </lineage>
</organism>
<keyword evidence="3" id="KW-1185">Reference proteome</keyword>
<protein>
    <recommendedName>
        <fullName evidence="1">Alcohol dehydrogenase-like N-terminal domain-containing protein</fullName>
    </recommendedName>
</protein>